<feature type="transmembrane region" description="Helical" evidence="5">
    <location>
        <begin position="6"/>
        <end position="24"/>
    </location>
</feature>
<reference evidence="6 7" key="1">
    <citation type="submission" date="2021-12" db="EMBL/GenBank/DDBJ databases">
        <title>Discovery of the Pendulisporaceae a myxobacterial family with distinct sporulation behavior and unique specialized metabolism.</title>
        <authorList>
            <person name="Garcia R."/>
            <person name="Popoff A."/>
            <person name="Bader C.D."/>
            <person name="Loehr J."/>
            <person name="Walesch S."/>
            <person name="Walt C."/>
            <person name="Boldt J."/>
            <person name="Bunk B."/>
            <person name="Haeckl F.J.F.P.J."/>
            <person name="Gunesch A.P."/>
            <person name="Birkelbach J."/>
            <person name="Nuebel U."/>
            <person name="Pietschmann T."/>
            <person name="Bach T."/>
            <person name="Mueller R."/>
        </authorList>
    </citation>
    <scope>NUCLEOTIDE SEQUENCE [LARGE SCALE GENOMIC DNA]</scope>
    <source>
        <strain evidence="6 7">MSr11954</strain>
    </source>
</reference>
<dbReference type="PANTHER" id="PTHR42038">
    <property type="match status" value="1"/>
</dbReference>
<feature type="transmembrane region" description="Helical" evidence="5">
    <location>
        <begin position="123"/>
        <end position="143"/>
    </location>
</feature>
<evidence type="ECO:0000256" key="5">
    <source>
        <dbReference type="SAM" id="Phobius"/>
    </source>
</evidence>
<dbReference type="InterPro" id="IPR039020">
    <property type="entry name" value="PaxB-like"/>
</dbReference>
<feature type="transmembrane region" description="Helical" evidence="5">
    <location>
        <begin position="96"/>
        <end position="117"/>
    </location>
</feature>
<evidence type="ECO:0000256" key="3">
    <source>
        <dbReference type="ARBA" id="ARBA00022989"/>
    </source>
</evidence>
<keyword evidence="2 5" id="KW-0812">Transmembrane</keyword>
<dbReference type="PANTHER" id="PTHR42038:SF2">
    <property type="entry name" value="TERPENE CYCLASE AUSL"/>
    <property type="match status" value="1"/>
</dbReference>
<keyword evidence="3 5" id="KW-1133">Transmembrane helix</keyword>
<evidence type="ECO:0000313" key="7">
    <source>
        <dbReference type="Proteomes" id="UP001370348"/>
    </source>
</evidence>
<dbReference type="EMBL" id="CP089984">
    <property type="protein sequence ID" value="WXB12181.1"/>
    <property type="molecule type" value="Genomic_DNA"/>
</dbReference>
<proteinExistence type="predicted"/>
<evidence type="ECO:0000313" key="6">
    <source>
        <dbReference type="EMBL" id="WXB12181.1"/>
    </source>
</evidence>
<evidence type="ECO:0000256" key="1">
    <source>
        <dbReference type="ARBA" id="ARBA00004141"/>
    </source>
</evidence>
<dbReference type="RefSeq" id="WP_394821797.1">
    <property type="nucleotide sequence ID" value="NZ_CP089984.1"/>
</dbReference>
<evidence type="ECO:0000256" key="4">
    <source>
        <dbReference type="ARBA" id="ARBA00023136"/>
    </source>
</evidence>
<evidence type="ECO:0000256" key="2">
    <source>
        <dbReference type="ARBA" id="ARBA00022692"/>
    </source>
</evidence>
<organism evidence="6 7">
    <name type="scientific">Pendulispora albinea</name>
    <dbReference type="NCBI Taxonomy" id="2741071"/>
    <lineage>
        <taxon>Bacteria</taxon>
        <taxon>Pseudomonadati</taxon>
        <taxon>Myxococcota</taxon>
        <taxon>Myxococcia</taxon>
        <taxon>Myxococcales</taxon>
        <taxon>Sorangiineae</taxon>
        <taxon>Pendulisporaceae</taxon>
        <taxon>Pendulispora</taxon>
    </lineage>
</organism>
<sequence length="237" mass="27472">MSSTLLTSIDTVCAVSWTITYAAVIRRGFKDKSFGMPITALSANISWEASYAFFYEPFSDYLHKISIIWFFADVPIAVQCFLYGATDFDDPFIKRYFKLIFSSALLMAFPLLYVSFYEFHDSGGVYNGFGINFMMSVLFVAMLLRRGNVSGQSMYVAVFKWFGTLFAYLYLAVQATTDPAHPWPKATFVQDVIMHRTYPLTPMIHFLYLFTFVMDALYILLLYRKLKESNLDPWRRF</sequence>
<name>A0ABZ2LQX4_9BACT</name>
<keyword evidence="4 5" id="KW-0472">Membrane</keyword>
<dbReference type="Proteomes" id="UP001370348">
    <property type="component" value="Chromosome"/>
</dbReference>
<gene>
    <name evidence="6" type="ORF">LZC94_30545</name>
</gene>
<feature type="transmembrane region" description="Helical" evidence="5">
    <location>
        <begin position="203"/>
        <end position="223"/>
    </location>
</feature>
<keyword evidence="7" id="KW-1185">Reference proteome</keyword>
<evidence type="ECO:0008006" key="8">
    <source>
        <dbReference type="Google" id="ProtNLM"/>
    </source>
</evidence>
<feature type="transmembrane region" description="Helical" evidence="5">
    <location>
        <begin position="36"/>
        <end position="54"/>
    </location>
</feature>
<feature type="transmembrane region" description="Helical" evidence="5">
    <location>
        <begin position="155"/>
        <end position="173"/>
    </location>
</feature>
<dbReference type="Pfam" id="PF25129">
    <property type="entry name" value="Pyr4-TMTC"/>
    <property type="match status" value="1"/>
</dbReference>
<protein>
    <recommendedName>
        <fullName evidence="8">Integral membrane protein</fullName>
    </recommendedName>
</protein>
<accession>A0ABZ2LQX4</accession>
<feature type="transmembrane region" description="Helical" evidence="5">
    <location>
        <begin position="66"/>
        <end position="84"/>
    </location>
</feature>
<comment type="subcellular location">
    <subcellularLocation>
        <location evidence="1">Membrane</location>
        <topology evidence="1">Multi-pass membrane protein</topology>
    </subcellularLocation>
</comment>